<name>A0A502E094_9BURK</name>
<protein>
    <submittedName>
        <fullName evidence="1">Uncharacterized protein</fullName>
    </submittedName>
</protein>
<reference evidence="1 2" key="1">
    <citation type="journal article" date="2019" name="Environ. Microbiol.">
        <title>Species interactions and distinct microbial communities in high Arctic permafrost affected cryosols are associated with the CH4 and CO2 gas fluxes.</title>
        <authorList>
            <person name="Altshuler I."/>
            <person name="Hamel J."/>
            <person name="Turney S."/>
            <person name="Magnuson E."/>
            <person name="Levesque R."/>
            <person name="Greer C."/>
            <person name="Whyte L.G."/>
        </authorList>
    </citation>
    <scope>NUCLEOTIDE SEQUENCE [LARGE SCALE GENOMIC DNA]</scope>
    <source>
        <strain evidence="1 2">S06.C</strain>
    </source>
</reference>
<proteinExistence type="predicted"/>
<gene>
    <name evidence="1" type="ORF">EAH82_02270</name>
</gene>
<dbReference type="AlphaFoldDB" id="A0A502E094"/>
<dbReference type="EMBL" id="RCZI01000001">
    <property type="protein sequence ID" value="TPG30339.1"/>
    <property type="molecule type" value="Genomic_DNA"/>
</dbReference>
<evidence type="ECO:0000313" key="2">
    <source>
        <dbReference type="Proteomes" id="UP000319212"/>
    </source>
</evidence>
<evidence type="ECO:0000313" key="1">
    <source>
        <dbReference type="EMBL" id="TPG30339.1"/>
    </source>
</evidence>
<sequence length="73" mass="7955">MRRAPGARVSGWPHADRVTLLHEFGIVGFRTLRIVLAPRLRALRVASALPLPGATPAARRSRFRGVPGKMTST</sequence>
<dbReference type="OrthoDB" id="8859785at2"/>
<dbReference type="Proteomes" id="UP000319212">
    <property type="component" value="Unassembled WGS sequence"/>
</dbReference>
<comment type="caution">
    <text evidence="1">The sequence shown here is derived from an EMBL/GenBank/DDBJ whole genome shotgun (WGS) entry which is preliminary data.</text>
</comment>
<accession>A0A502E094</accession>
<organism evidence="1 2">
    <name type="scientific">Variovorax guangxiensis</name>
    <dbReference type="NCBI Taxonomy" id="1775474"/>
    <lineage>
        <taxon>Bacteria</taxon>
        <taxon>Pseudomonadati</taxon>
        <taxon>Pseudomonadota</taxon>
        <taxon>Betaproteobacteria</taxon>
        <taxon>Burkholderiales</taxon>
        <taxon>Comamonadaceae</taxon>
        <taxon>Variovorax</taxon>
    </lineage>
</organism>